<evidence type="ECO:0000313" key="3">
    <source>
        <dbReference type="EMBL" id="KXJ86174.1"/>
    </source>
</evidence>
<proteinExistence type="predicted"/>
<dbReference type="PANTHER" id="PTHR37540">
    <property type="entry name" value="TRANSCRIPTION FACTOR (ACR-2), PUTATIVE-RELATED-RELATED"/>
    <property type="match status" value="1"/>
</dbReference>
<dbReference type="Pfam" id="PF11951">
    <property type="entry name" value="Fungal_trans_2"/>
    <property type="match status" value="1"/>
</dbReference>
<evidence type="ECO:0000256" key="2">
    <source>
        <dbReference type="SAM" id="MobiDB-lite"/>
    </source>
</evidence>
<feature type="region of interest" description="Disordered" evidence="2">
    <location>
        <begin position="236"/>
        <end position="287"/>
    </location>
</feature>
<dbReference type="InParanoid" id="A0A136IMV4"/>
<keyword evidence="1" id="KW-0539">Nucleus</keyword>
<evidence type="ECO:0000256" key="1">
    <source>
        <dbReference type="ARBA" id="ARBA00023242"/>
    </source>
</evidence>
<accession>A0A136IMV4</accession>
<gene>
    <name evidence="3" type="ORF">Micbo1qcDRAFT_168773</name>
</gene>
<dbReference type="Proteomes" id="UP000070501">
    <property type="component" value="Unassembled WGS sequence"/>
</dbReference>
<name>A0A136IMV4_9PEZI</name>
<reference evidence="4" key="1">
    <citation type="submission" date="2016-02" db="EMBL/GenBank/DDBJ databases">
        <title>Draft genome sequence of Microdochium bolleyi, a fungal endophyte of beachgrass.</title>
        <authorList>
            <consortium name="DOE Joint Genome Institute"/>
            <person name="David A.S."/>
            <person name="May G."/>
            <person name="Haridas S."/>
            <person name="Lim J."/>
            <person name="Wang M."/>
            <person name="Labutti K."/>
            <person name="Lipzen A."/>
            <person name="Barry K."/>
            <person name="Grigoriev I.V."/>
        </authorList>
    </citation>
    <scope>NUCLEOTIDE SEQUENCE [LARGE SCALE GENOMIC DNA]</scope>
    <source>
        <strain evidence="4">J235TASD1</strain>
    </source>
</reference>
<dbReference type="InterPro" id="IPR021858">
    <property type="entry name" value="Fun_TF"/>
</dbReference>
<dbReference type="AlphaFoldDB" id="A0A136IMV4"/>
<dbReference type="EMBL" id="KQ964270">
    <property type="protein sequence ID" value="KXJ86174.1"/>
    <property type="molecule type" value="Genomic_DNA"/>
</dbReference>
<dbReference type="OrthoDB" id="5386330at2759"/>
<evidence type="ECO:0000313" key="4">
    <source>
        <dbReference type="Proteomes" id="UP000070501"/>
    </source>
</evidence>
<protein>
    <submittedName>
        <fullName evidence="3">Fungal-specific transcription factor domain-domain-containing protein</fullName>
    </submittedName>
</protein>
<organism evidence="3 4">
    <name type="scientific">Microdochium bolleyi</name>
    <dbReference type="NCBI Taxonomy" id="196109"/>
    <lineage>
        <taxon>Eukaryota</taxon>
        <taxon>Fungi</taxon>
        <taxon>Dikarya</taxon>
        <taxon>Ascomycota</taxon>
        <taxon>Pezizomycotina</taxon>
        <taxon>Sordariomycetes</taxon>
        <taxon>Xylariomycetidae</taxon>
        <taxon>Xylariales</taxon>
        <taxon>Microdochiaceae</taxon>
        <taxon>Microdochium</taxon>
    </lineage>
</organism>
<sequence length="459" mass="51637">MARIDHIPRIYISMLVTVATAHKAMQEAADGQLVQPTSTLARLRRQDIFSFRIRAIREVNQRLSLQDTQTSDSTLMCVLCLLMCTIQQSTYSDWRLHLEGAREIIKLRGGLKQIASENHYFRPLFVIYVVIDVLSATTTSTQHPKMPAAVSMALQYWEAAPNMFQANLAISAPCPEELFQSIILINYLRTIVHRPTMQARRWAGTRMVLDKIQSFNIPQWAARMQKFRGWKRSGESVEFEDDASPPRTLSSSSEWSSSQTSPADDQHEMSTMDTDSPTTTNPSPRSQGPDLWLDVGLLYHCGVLLYAIQTLLLDVDEDKSFLLGDSASARHWSSRDELGIQQEILQLHQATHETLLDTLRPVFSDHETAREVGKLVFFPAFMCGMGVSGCVLAADVEANIAKQSLVSTGLELMGQACGTLAPICAAEEVRTKWALEAREQKKVRWDDYFAARPDFTFGF</sequence>
<feature type="compositionally biased region" description="Low complexity" evidence="2">
    <location>
        <begin position="271"/>
        <end position="284"/>
    </location>
</feature>
<feature type="compositionally biased region" description="Low complexity" evidence="2">
    <location>
        <begin position="250"/>
        <end position="261"/>
    </location>
</feature>
<dbReference type="PANTHER" id="PTHR37540:SF5">
    <property type="entry name" value="TRANSCRIPTION FACTOR DOMAIN-CONTAINING PROTEIN"/>
    <property type="match status" value="1"/>
</dbReference>
<keyword evidence="4" id="KW-1185">Reference proteome</keyword>